<protein>
    <submittedName>
        <fullName evidence="1">Uncharacterized protein</fullName>
    </submittedName>
</protein>
<proteinExistence type="predicted"/>
<evidence type="ECO:0000313" key="2">
    <source>
        <dbReference type="Proteomes" id="UP001162992"/>
    </source>
</evidence>
<gene>
    <name evidence="1" type="ORF">O6H91_05G064500</name>
</gene>
<name>A0ACC2DPR9_DIPCM</name>
<comment type="caution">
    <text evidence="1">The sequence shown here is derived from an EMBL/GenBank/DDBJ whole genome shotgun (WGS) entry which is preliminary data.</text>
</comment>
<keyword evidence="2" id="KW-1185">Reference proteome</keyword>
<accession>A0ACC2DPR9</accession>
<dbReference type="Proteomes" id="UP001162992">
    <property type="component" value="Chromosome 5"/>
</dbReference>
<evidence type="ECO:0000313" key="1">
    <source>
        <dbReference type="EMBL" id="KAJ7555992.1"/>
    </source>
</evidence>
<dbReference type="EMBL" id="CM055096">
    <property type="protein sequence ID" value="KAJ7555992.1"/>
    <property type="molecule type" value="Genomic_DNA"/>
</dbReference>
<reference evidence="2" key="1">
    <citation type="journal article" date="2024" name="Proc. Natl. Acad. Sci. U.S.A.">
        <title>Extraordinary preservation of gene collinearity over three hundred million years revealed in homosporous lycophytes.</title>
        <authorList>
            <person name="Li C."/>
            <person name="Wickell D."/>
            <person name="Kuo L.Y."/>
            <person name="Chen X."/>
            <person name="Nie B."/>
            <person name="Liao X."/>
            <person name="Peng D."/>
            <person name="Ji J."/>
            <person name="Jenkins J."/>
            <person name="Williams M."/>
            <person name="Shu S."/>
            <person name="Plott C."/>
            <person name="Barry K."/>
            <person name="Rajasekar S."/>
            <person name="Grimwood J."/>
            <person name="Han X."/>
            <person name="Sun S."/>
            <person name="Hou Z."/>
            <person name="He W."/>
            <person name="Dai G."/>
            <person name="Sun C."/>
            <person name="Schmutz J."/>
            <person name="Leebens-Mack J.H."/>
            <person name="Li F.W."/>
            <person name="Wang L."/>
        </authorList>
    </citation>
    <scope>NUCLEOTIDE SEQUENCE [LARGE SCALE GENOMIC DNA]</scope>
    <source>
        <strain evidence="2">cv. PW_Plant_1</strain>
    </source>
</reference>
<organism evidence="1 2">
    <name type="scientific">Diphasiastrum complanatum</name>
    <name type="common">Issler's clubmoss</name>
    <name type="synonym">Lycopodium complanatum</name>
    <dbReference type="NCBI Taxonomy" id="34168"/>
    <lineage>
        <taxon>Eukaryota</taxon>
        <taxon>Viridiplantae</taxon>
        <taxon>Streptophyta</taxon>
        <taxon>Embryophyta</taxon>
        <taxon>Tracheophyta</taxon>
        <taxon>Lycopodiopsida</taxon>
        <taxon>Lycopodiales</taxon>
        <taxon>Lycopodiaceae</taxon>
        <taxon>Lycopodioideae</taxon>
        <taxon>Diphasiastrum</taxon>
    </lineage>
</organism>
<sequence length="1037" mass="113782">MLPSLSTYISPLFSCHAMHMVGSDCLAAALCCFCPRACVHLSMLQAPQIRVLIFLSLLCAIGGVQRIVADHAASPATLKIGALLAPHSTIGKEAKRSLELAVKHVNANRRVLNGKTLELLWGDTNCSASAAMDLMSEPVIAIIGPQISVVSHFVAHMGPTTFVPLVSFSPTDSTLSKYQYPYVVRLSRSDRAQMEAIARVVGFFGWTKVVALYSDDEFGTSGIYALSDALVGVGATIVNRIGLNPAAGRDGIGSALNQLAQMGSRILVVHMQPIMGRILFNEAHYLNMTLRGYVWIVTEALSSVLDKISYEDEFLKATQGLIGTRTFIPDSKKFQTFLHEWKKLTKNETAGMVDNHITSYGLYAYDAIWLIAHALDKCFSQNRSFPFHPSNVFPAEARGNPELAKLNASQNSFLLLQCILNTEFTGVTGRIKLDKRGDLEGSSIEIVNMVGRGLRTVGYWSNATGCTKHASHLASRGTSEITKNNAQDLDSVIWPGGTVKVPREWVNPNNGKPLLIGVPDKIDYSEFVDITIGADNTTRFQGFCIDVFQAALKYLPYSVPYTLVSYGNGSSPPNYDHLVERLANKEFDAVVGDVTITAERARIVDFTQPYIASGLVVVVPAHKEETNAAWAFMRPFTPAMWCTTFVFFLCTGVVVWLLERKKNPTFRGGPLKKQFVTTLWFIFSTLFFSQKEDVKSTLGRAVVVIWLFVVLIITSSYTASLTSILTLQQLMPTIQGFNELVASSVPIGYQAGSFVEDYLLQLHVRKERLVPLDGLANFADALHKGPKAGGIGALVEELPYVQEFLSSACEFIIAGDEFTKSGWGFAFPTGSQLAVDMSIALLTLAENGELQRLHDKWLGKSVCSQIGSAQLGLNAFWGLFLITGAASVICLILYYILMLIRYRRKARDGPSLSDGSSLISRLVRMVKSFVSFLHEPEEPSHHPRPQPREPFPPPPPPREPPISSRRLRAEQSPPDSTVYRDAPADTPAPTPPANHGQRWGGASPSTVRWPTFPPPRFHVSLVRLTTVNDGVAPALQL</sequence>